<sequence length="132" mass="15024">MIRSLFLLIFSLSSLCRPTAIQADIIDDLSSYFKAGNAKEIAKNFASTIELIIVDEEDVYSKAQGEQILRDFFVKHPPTKTSIFHKINTNPNYRFGVVILNTAKETFRVSITMKKFNTSFSITELRIEPAKD</sequence>
<dbReference type="RefSeq" id="WP_039482299.1">
    <property type="nucleotide sequence ID" value="NZ_JSYN01000039.1"/>
</dbReference>
<dbReference type="InterPro" id="IPR031977">
    <property type="entry name" value="DUF4783"/>
</dbReference>
<dbReference type="Gene3D" id="3.10.450.50">
    <property type="match status" value="1"/>
</dbReference>
<gene>
    <name evidence="2" type="ORF">OC25_24515</name>
</gene>
<dbReference type="Proteomes" id="UP000031246">
    <property type="component" value="Unassembled WGS sequence"/>
</dbReference>
<dbReference type="Pfam" id="PF16022">
    <property type="entry name" value="DUF4783"/>
    <property type="match status" value="1"/>
</dbReference>
<organism evidence="2 3">
    <name type="scientific">Pedobacter kyungheensis</name>
    <dbReference type="NCBI Taxonomy" id="1069985"/>
    <lineage>
        <taxon>Bacteria</taxon>
        <taxon>Pseudomonadati</taxon>
        <taxon>Bacteroidota</taxon>
        <taxon>Sphingobacteriia</taxon>
        <taxon>Sphingobacteriales</taxon>
        <taxon>Sphingobacteriaceae</taxon>
        <taxon>Pedobacter</taxon>
    </lineage>
</organism>
<keyword evidence="3" id="KW-1185">Reference proteome</keyword>
<feature type="signal peptide" evidence="1">
    <location>
        <begin position="1"/>
        <end position="22"/>
    </location>
</feature>
<feature type="chain" id="PRO_5002132565" description="DUF4783 domain-containing protein" evidence="1">
    <location>
        <begin position="23"/>
        <end position="132"/>
    </location>
</feature>
<name>A0A0C1FSF6_9SPHI</name>
<comment type="caution">
    <text evidence="2">The sequence shown here is derived from an EMBL/GenBank/DDBJ whole genome shotgun (WGS) entry which is preliminary data.</text>
</comment>
<dbReference type="EMBL" id="JSYN01000039">
    <property type="protein sequence ID" value="KIA90844.1"/>
    <property type="molecule type" value="Genomic_DNA"/>
</dbReference>
<evidence type="ECO:0000313" key="2">
    <source>
        <dbReference type="EMBL" id="KIA90844.1"/>
    </source>
</evidence>
<evidence type="ECO:0008006" key="4">
    <source>
        <dbReference type="Google" id="ProtNLM"/>
    </source>
</evidence>
<accession>A0A0C1FSF6</accession>
<protein>
    <recommendedName>
        <fullName evidence="4">DUF4783 domain-containing protein</fullName>
    </recommendedName>
</protein>
<evidence type="ECO:0000256" key="1">
    <source>
        <dbReference type="SAM" id="SignalP"/>
    </source>
</evidence>
<dbReference type="AlphaFoldDB" id="A0A0C1FSF6"/>
<evidence type="ECO:0000313" key="3">
    <source>
        <dbReference type="Proteomes" id="UP000031246"/>
    </source>
</evidence>
<keyword evidence="1" id="KW-0732">Signal</keyword>
<reference evidence="2 3" key="1">
    <citation type="submission" date="2014-10" db="EMBL/GenBank/DDBJ databases">
        <title>Pedobacter Kyungheensis.</title>
        <authorList>
            <person name="Anderson B.M."/>
            <person name="Newman J.D."/>
        </authorList>
    </citation>
    <scope>NUCLEOTIDE SEQUENCE [LARGE SCALE GENOMIC DNA]</scope>
    <source>
        <strain evidence="2 3">KACC 16221</strain>
    </source>
</reference>
<dbReference type="OrthoDB" id="1524766at2"/>
<proteinExistence type="predicted"/>